<dbReference type="PANTHER" id="PTHR43861">
    <property type="entry name" value="TRANS-ACONITATE 2-METHYLTRANSFERASE-RELATED"/>
    <property type="match status" value="1"/>
</dbReference>
<sequence>MGSIEHTDYRDQARDELICHVPDGATKVLDVGCSRGGFGYALKSRRDVEVWGVEPNPEAAAVAAQRLDHVINDFFGPGNPLPEAYFDLITFNDSLEHMPDPVRILDYCRSRLRPGGQINCCVPNVRHIDNLEHLLLERDWHYDEQGIRDKTHLRFFTEKSVADLFRASGYTVKQLVGINEDWWRSGKWLRRLAFRLFPELTRDMRCIQVLVIAELPKA</sequence>
<comment type="caution">
    <text evidence="1">The sequence shown here is derived from an EMBL/GenBank/DDBJ whole genome shotgun (WGS) entry which is preliminary data.</text>
</comment>
<dbReference type="EMBL" id="JABBGA010000008">
    <property type="protein sequence ID" value="NML26363.1"/>
    <property type="molecule type" value="Genomic_DNA"/>
</dbReference>
<reference evidence="1 2" key="1">
    <citation type="submission" date="2020-04" db="EMBL/GenBank/DDBJ databases">
        <title>Zoogloea sp. G-4-1-14 isolated from soil.</title>
        <authorList>
            <person name="Dahal R.H."/>
        </authorList>
    </citation>
    <scope>NUCLEOTIDE SEQUENCE [LARGE SCALE GENOMIC DNA]</scope>
    <source>
        <strain evidence="1 2">G-4-1-14</strain>
    </source>
</reference>
<dbReference type="RefSeq" id="WP_169145909.1">
    <property type="nucleotide sequence ID" value="NZ_JABBGA010000008.1"/>
</dbReference>
<dbReference type="Gene3D" id="3.40.50.150">
    <property type="entry name" value="Vaccinia Virus protein VP39"/>
    <property type="match status" value="1"/>
</dbReference>
<dbReference type="Proteomes" id="UP000580043">
    <property type="component" value="Unassembled WGS sequence"/>
</dbReference>
<dbReference type="GO" id="GO:0008168">
    <property type="term" value="F:methyltransferase activity"/>
    <property type="evidence" value="ECO:0007669"/>
    <property type="project" value="UniProtKB-KW"/>
</dbReference>
<evidence type="ECO:0000313" key="2">
    <source>
        <dbReference type="Proteomes" id="UP000580043"/>
    </source>
</evidence>
<dbReference type="SUPFAM" id="SSF53335">
    <property type="entry name" value="S-adenosyl-L-methionine-dependent methyltransferases"/>
    <property type="match status" value="1"/>
</dbReference>
<keyword evidence="1" id="KW-0489">Methyltransferase</keyword>
<name>A0A848G7H6_9RHOO</name>
<dbReference type="CDD" id="cd02440">
    <property type="entry name" value="AdoMet_MTases"/>
    <property type="match status" value="1"/>
</dbReference>
<accession>A0A848G7H6</accession>
<dbReference type="GO" id="GO:0032259">
    <property type="term" value="P:methylation"/>
    <property type="evidence" value="ECO:0007669"/>
    <property type="project" value="UniProtKB-KW"/>
</dbReference>
<dbReference type="AlphaFoldDB" id="A0A848G7H6"/>
<proteinExistence type="predicted"/>
<organism evidence="1 2">
    <name type="scientific">Zoogloea dura</name>
    <dbReference type="NCBI Taxonomy" id="2728840"/>
    <lineage>
        <taxon>Bacteria</taxon>
        <taxon>Pseudomonadati</taxon>
        <taxon>Pseudomonadota</taxon>
        <taxon>Betaproteobacteria</taxon>
        <taxon>Rhodocyclales</taxon>
        <taxon>Zoogloeaceae</taxon>
        <taxon>Zoogloea</taxon>
    </lineage>
</organism>
<protein>
    <submittedName>
        <fullName evidence="1">Class I SAM-dependent methyltransferase</fullName>
    </submittedName>
</protein>
<keyword evidence="2" id="KW-1185">Reference proteome</keyword>
<dbReference type="Pfam" id="PF13489">
    <property type="entry name" value="Methyltransf_23"/>
    <property type="match status" value="1"/>
</dbReference>
<evidence type="ECO:0000313" key="1">
    <source>
        <dbReference type="EMBL" id="NML26363.1"/>
    </source>
</evidence>
<dbReference type="InterPro" id="IPR029063">
    <property type="entry name" value="SAM-dependent_MTases_sf"/>
</dbReference>
<gene>
    <name evidence="1" type="ORF">HHL15_11470</name>
</gene>
<keyword evidence="1" id="KW-0808">Transferase</keyword>